<comment type="similarity">
    <text evidence="1">Belongs to the GSP E family.</text>
</comment>
<dbReference type="PANTHER" id="PTHR30258">
    <property type="entry name" value="TYPE II SECRETION SYSTEM PROTEIN GSPE-RELATED"/>
    <property type="match status" value="1"/>
</dbReference>
<dbReference type="Proteomes" id="UP000324159">
    <property type="component" value="Unassembled WGS sequence"/>
</dbReference>
<evidence type="ECO:0000313" key="6">
    <source>
        <dbReference type="Proteomes" id="UP000324159"/>
    </source>
</evidence>
<dbReference type="RefSeq" id="WP_148895673.1">
    <property type="nucleotide sequence ID" value="NZ_VNIB01000005.1"/>
</dbReference>
<dbReference type="GO" id="GO:0005524">
    <property type="term" value="F:ATP binding"/>
    <property type="evidence" value="ECO:0007669"/>
    <property type="project" value="UniProtKB-KW"/>
</dbReference>
<dbReference type="PANTHER" id="PTHR30258:SF1">
    <property type="entry name" value="PROTEIN TRANSPORT PROTEIN HOFB HOMOLOG"/>
    <property type="match status" value="1"/>
</dbReference>
<dbReference type="Pfam" id="PF05157">
    <property type="entry name" value="MshEN"/>
    <property type="match status" value="1"/>
</dbReference>
<proteinExistence type="inferred from homology"/>
<dbReference type="GO" id="GO:0016887">
    <property type="term" value="F:ATP hydrolysis activity"/>
    <property type="evidence" value="ECO:0007669"/>
    <property type="project" value="TreeGrafter"/>
</dbReference>
<dbReference type="GO" id="GO:0005886">
    <property type="term" value="C:plasma membrane"/>
    <property type="evidence" value="ECO:0007669"/>
    <property type="project" value="TreeGrafter"/>
</dbReference>
<evidence type="ECO:0000259" key="4">
    <source>
        <dbReference type="PROSITE" id="PS00662"/>
    </source>
</evidence>
<dbReference type="InterPro" id="IPR001482">
    <property type="entry name" value="T2SS/T4SS_dom"/>
</dbReference>
<keyword evidence="2" id="KW-0547">Nucleotide-binding</keyword>
<dbReference type="FunFam" id="3.30.450.90:FF:000001">
    <property type="entry name" value="Type II secretion system ATPase GspE"/>
    <property type="match status" value="1"/>
</dbReference>
<evidence type="ECO:0000256" key="3">
    <source>
        <dbReference type="ARBA" id="ARBA00022840"/>
    </source>
</evidence>
<dbReference type="Gene3D" id="3.30.300.160">
    <property type="entry name" value="Type II secretion system, protein E, N-terminal domain"/>
    <property type="match status" value="1"/>
</dbReference>
<evidence type="ECO:0000313" key="5">
    <source>
        <dbReference type="EMBL" id="TYO98735.1"/>
    </source>
</evidence>
<evidence type="ECO:0000256" key="1">
    <source>
        <dbReference type="ARBA" id="ARBA00006611"/>
    </source>
</evidence>
<dbReference type="InterPro" id="IPR007831">
    <property type="entry name" value="T2SS_GspE_N"/>
</dbReference>
<keyword evidence="6" id="KW-1185">Reference proteome</keyword>
<sequence length="572" mass="63872">MKFERKKLGDILVEMGAIAPAQIRLILDKMAAEGGRFGQVGLAEGYFSEDELAQALAQQFNLDYLDLRQFEPDPALMEEMPSGLPMRYQFVPVRRDEKGLVIAMGDPSDVAAFDDLELLLDTPLTLVVAAPSRIAQILERGGGSKQMLQEVSEDFKLHLVKETDKGEEVLSIEKLTDDTSPIIRLIDSTLYDALKKRASDIHIETGQDGVVIKYRVDGVLFRATEPLDARFQGPIISRIKIMSELDISERRIPQDGRFKVRMGSKSIDFRVSIMPSVFGEDAVIRILDKESIARDLKGLTLDVLGFSERELKRLRRLIREPYGMVLVTGPTGSGKTTTLYGALNEIYNEQEKIITIEDPVEYQLKGILQIPVNEKKGLTFARGLRSILRHDPDKIMVGEIRDPETAQIAVQSALTGHLVFTTVHANNVFDVLGRFLHMGIDPYNFVSCLNCVAAQRLVRKLCSHCRKPVRYSAETLREAGLSPETYAGHTFYEAVGCRECNGTGYHGRSAIVELLDLNDDLRELIVSKTSVSRLKEAARKAGTVFLRQAAVEKLVEGMTSLEEINRVTFIEG</sequence>
<reference evidence="5 6" key="1">
    <citation type="submission" date="2019-07" db="EMBL/GenBank/DDBJ databases">
        <title>Genomic Encyclopedia of Type Strains, Phase IV (KMG-IV): sequencing the most valuable type-strain genomes for metagenomic binning, comparative biology and taxonomic classification.</title>
        <authorList>
            <person name="Goeker M."/>
        </authorList>
    </citation>
    <scope>NUCLEOTIDE SEQUENCE [LARGE SCALE GENOMIC DNA]</scope>
    <source>
        <strain evidence="5 6">SS015</strain>
    </source>
</reference>
<dbReference type="Pfam" id="PF00437">
    <property type="entry name" value="T2SSE"/>
    <property type="match status" value="1"/>
</dbReference>
<dbReference type="InterPro" id="IPR037257">
    <property type="entry name" value="T2SS_E_N_sf"/>
</dbReference>
<keyword evidence="3" id="KW-0067">ATP-binding</keyword>
<dbReference type="Gene3D" id="3.30.450.90">
    <property type="match status" value="1"/>
</dbReference>
<dbReference type="PROSITE" id="PS00662">
    <property type="entry name" value="T2SP_E"/>
    <property type="match status" value="1"/>
</dbReference>
<evidence type="ECO:0000256" key="2">
    <source>
        <dbReference type="ARBA" id="ARBA00022741"/>
    </source>
</evidence>
<accession>A0A5D3WN32</accession>
<organism evidence="5 6">
    <name type="scientific">Geothermobacter ehrlichii</name>
    <dbReference type="NCBI Taxonomy" id="213224"/>
    <lineage>
        <taxon>Bacteria</taxon>
        <taxon>Pseudomonadati</taxon>
        <taxon>Thermodesulfobacteriota</taxon>
        <taxon>Desulfuromonadia</taxon>
        <taxon>Desulfuromonadales</taxon>
        <taxon>Geothermobacteraceae</taxon>
        <taxon>Geothermobacter</taxon>
    </lineage>
</organism>
<dbReference type="SUPFAM" id="SSF160246">
    <property type="entry name" value="EspE N-terminal domain-like"/>
    <property type="match status" value="1"/>
</dbReference>
<protein>
    <submittedName>
        <fullName evidence="5">Type IV pilus assembly protein PilB</fullName>
    </submittedName>
</protein>
<dbReference type="CDD" id="cd01129">
    <property type="entry name" value="PulE-GspE-like"/>
    <property type="match status" value="1"/>
</dbReference>
<comment type="caution">
    <text evidence="5">The sequence shown here is derived from an EMBL/GenBank/DDBJ whole genome shotgun (WGS) entry which is preliminary data.</text>
</comment>
<dbReference type="SUPFAM" id="SSF52540">
    <property type="entry name" value="P-loop containing nucleoside triphosphate hydrolases"/>
    <property type="match status" value="1"/>
</dbReference>
<dbReference type="Gene3D" id="3.40.50.300">
    <property type="entry name" value="P-loop containing nucleotide triphosphate hydrolases"/>
    <property type="match status" value="1"/>
</dbReference>
<name>A0A5D3WN32_9BACT</name>
<dbReference type="FunFam" id="3.40.50.300:FF:000398">
    <property type="entry name" value="Type IV pilus assembly ATPase PilB"/>
    <property type="match status" value="1"/>
</dbReference>
<dbReference type="EMBL" id="VNIB01000005">
    <property type="protein sequence ID" value="TYO98735.1"/>
    <property type="molecule type" value="Genomic_DNA"/>
</dbReference>
<dbReference type="AlphaFoldDB" id="A0A5D3WN32"/>
<dbReference type="OrthoDB" id="9805147at2"/>
<feature type="domain" description="Bacterial type II secretion system protein E" evidence="4">
    <location>
        <begin position="388"/>
        <end position="402"/>
    </location>
</feature>
<gene>
    <name evidence="5" type="ORF">EDC39_105104</name>
</gene>
<dbReference type="InterPro" id="IPR027417">
    <property type="entry name" value="P-loop_NTPase"/>
</dbReference>